<organism evidence="2 3">
    <name type="scientific">Azospirillum rugosum</name>
    <dbReference type="NCBI Taxonomy" id="416170"/>
    <lineage>
        <taxon>Bacteria</taxon>
        <taxon>Pseudomonadati</taxon>
        <taxon>Pseudomonadota</taxon>
        <taxon>Alphaproteobacteria</taxon>
        <taxon>Rhodospirillales</taxon>
        <taxon>Azospirillaceae</taxon>
        <taxon>Azospirillum</taxon>
    </lineage>
</organism>
<dbReference type="PANTHER" id="PTHR40660:SF1">
    <property type="entry name" value="5'-PHOSPHATE OXIDASE PUTATIVE DOMAIN-CONTAINING PROTEIN-RELATED"/>
    <property type="match status" value="1"/>
</dbReference>
<dbReference type="Pfam" id="PF01243">
    <property type="entry name" value="PNPOx_N"/>
    <property type="match status" value="1"/>
</dbReference>
<evidence type="ECO:0000313" key="2">
    <source>
        <dbReference type="EMBL" id="MBP2296424.1"/>
    </source>
</evidence>
<dbReference type="InterPro" id="IPR029016">
    <property type="entry name" value="GAF-like_dom_sf"/>
</dbReference>
<dbReference type="SUPFAM" id="SSF50475">
    <property type="entry name" value="FMN-binding split barrel"/>
    <property type="match status" value="1"/>
</dbReference>
<keyword evidence="3" id="KW-1185">Reference proteome</keyword>
<dbReference type="Proteomes" id="UP000781958">
    <property type="component" value="Unassembled WGS sequence"/>
</dbReference>
<evidence type="ECO:0000313" key="3">
    <source>
        <dbReference type="Proteomes" id="UP000781958"/>
    </source>
</evidence>
<gene>
    <name evidence="2" type="ORF">J2851_006242</name>
</gene>
<dbReference type="InterPro" id="IPR003018">
    <property type="entry name" value="GAF"/>
</dbReference>
<accession>A0ABS4SV34</accession>
<dbReference type="SUPFAM" id="SSF55781">
    <property type="entry name" value="GAF domain-like"/>
    <property type="match status" value="1"/>
</dbReference>
<dbReference type="Gene3D" id="2.30.110.10">
    <property type="entry name" value="Electron Transport, Fmn-binding Protein, Chain A"/>
    <property type="match status" value="1"/>
</dbReference>
<dbReference type="EMBL" id="JAGINP010000031">
    <property type="protein sequence ID" value="MBP2296424.1"/>
    <property type="molecule type" value="Genomic_DNA"/>
</dbReference>
<dbReference type="InterPro" id="IPR011576">
    <property type="entry name" value="Pyridox_Oxase_N"/>
</dbReference>
<dbReference type="Pfam" id="PF13185">
    <property type="entry name" value="GAF_2"/>
    <property type="match status" value="1"/>
</dbReference>
<reference evidence="2 3" key="1">
    <citation type="submission" date="2021-03" db="EMBL/GenBank/DDBJ databases">
        <title>Genomic Encyclopedia of Type Strains, Phase III (KMG-III): the genomes of soil and plant-associated and newly described type strains.</title>
        <authorList>
            <person name="Whitman W."/>
        </authorList>
    </citation>
    <scope>NUCLEOTIDE SEQUENCE [LARGE SCALE GENOMIC DNA]</scope>
    <source>
        <strain evidence="2 3">IMMIB AFH-6</strain>
    </source>
</reference>
<evidence type="ECO:0000259" key="1">
    <source>
        <dbReference type="SMART" id="SM00065"/>
    </source>
</evidence>
<name>A0ABS4SV34_9PROT</name>
<dbReference type="RefSeq" id="WP_209771562.1">
    <property type="nucleotide sequence ID" value="NZ_JAGINP010000031.1"/>
</dbReference>
<feature type="domain" description="GAF" evidence="1">
    <location>
        <begin position="167"/>
        <end position="331"/>
    </location>
</feature>
<comment type="caution">
    <text evidence="2">The sequence shown here is derived from an EMBL/GenBank/DDBJ whole genome shotgun (WGS) entry which is preliminary data.</text>
</comment>
<sequence length="451" mass="48789">MTRPTNSNELTVDSIRDCLEGVIPAAIATSDADGTPNVSFLSQVHYVDSGRVALTYQFFNKTRANILANPIATVQLVDPATAVQYRLTLRYLHTETSGPLFESMKAKLAGIASHVGMQGVYHLLGADLYEVQRIEAVPGAALPPPVHKRGLLPAVRRSCEGMLACADLSELLDRALADLRDGFGIEHALVLMLDECAGRLYTVAAMGYSVSGVGSEVALGDGVIGVAARERTPIRVTHMTTDYAYSRAVRAGVADAGVDLPPVTEIPFPGLPEPHSQLAVPILAGPKLVGVLFVESPQEMRFCYDDEDALATVAAQLGAMILAFRQPGAPPEEQAEDGSVPADGTAAVIRHYAADDSVFIDHDYLIKGVAGAIFWKLARDYVRQGRTDFSNRELRLAPDIRLPDLAENLEARLILLQRRLAERCPFLGIEKTGRGRFRLIVQRPLALEDMA</sequence>
<proteinExistence type="predicted"/>
<dbReference type="SMART" id="SM00065">
    <property type="entry name" value="GAF"/>
    <property type="match status" value="1"/>
</dbReference>
<dbReference type="PANTHER" id="PTHR40660">
    <property type="entry name" value="5'-PHOSPHATE OXIDASE PUTATIVE DOMAIN-CONTAINING PROTEIN-RELATED"/>
    <property type="match status" value="1"/>
</dbReference>
<protein>
    <recommendedName>
        <fullName evidence="1">GAF domain-containing protein</fullName>
    </recommendedName>
</protein>
<dbReference type="Gene3D" id="3.30.450.40">
    <property type="match status" value="1"/>
</dbReference>
<dbReference type="InterPro" id="IPR012349">
    <property type="entry name" value="Split_barrel_FMN-bd"/>
</dbReference>